<evidence type="ECO:0000313" key="4">
    <source>
        <dbReference type="Proteomes" id="UP000648075"/>
    </source>
</evidence>
<name>A0A918PN30_9SPHN</name>
<dbReference type="PRINTS" id="PR00080">
    <property type="entry name" value="SDRFAMILY"/>
</dbReference>
<dbReference type="FunFam" id="3.40.50.720:FF:000084">
    <property type="entry name" value="Short-chain dehydrogenase reductase"/>
    <property type="match status" value="1"/>
</dbReference>
<evidence type="ECO:0000256" key="2">
    <source>
        <dbReference type="ARBA" id="ARBA00023002"/>
    </source>
</evidence>
<dbReference type="SUPFAM" id="SSF51735">
    <property type="entry name" value="NAD(P)-binding Rossmann-fold domains"/>
    <property type="match status" value="1"/>
</dbReference>
<dbReference type="PANTHER" id="PTHR24321">
    <property type="entry name" value="DEHYDROGENASES, SHORT CHAIN"/>
    <property type="match status" value="1"/>
</dbReference>
<protein>
    <submittedName>
        <fullName evidence="3">Short chain dehydrogenase</fullName>
    </submittedName>
</protein>
<comment type="caution">
    <text evidence="3">The sequence shown here is derived from an EMBL/GenBank/DDBJ whole genome shotgun (WGS) entry which is preliminary data.</text>
</comment>
<dbReference type="CDD" id="cd05233">
    <property type="entry name" value="SDR_c"/>
    <property type="match status" value="1"/>
</dbReference>
<dbReference type="EMBL" id="BMZA01000021">
    <property type="protein sequence ID" value="GGZ15319.1"/>
    <property type="molecule type" value="Genomic_DNA"/>
</dbReference>
<dbReference type="RefSeq" id="WP_189622376.1">
    <property type="nucleotide sequence ID" value="NZ_BMZA01000021.1"/>
</dbReference>
<keyword evidence="2" id="KW-0560">Oxidoreductase</keyword>
<sequence>MSDFTGKTIVVTGAASGIGYACAQLLVEAGANVVLSDRNEEAAAAAAGKLGSDRVVPLRVDVSLEEDAKALVDTAVARFGKLDGACNAAGVPQTGKLIHELSAEEWDRCQAVNTRGLFLCNKHQITAMLETGGGAIVNIVSTAGLVGFPNGAEYCASKAGALGLVRASAIDYARRGIRINAVLPGATNTPMLAGAFAQDPGLEQALASVHPIGRLGQPLEIAAAARFLLSDEASFVIGAAYCVDGGHTAG</sequence>
<gene>
    <name evidence="3" type="ORF">GCM10011614_32790</name>
</gene>
<dbReference type="Pfam" id="PF13561">
    <property type="entry name" value="adh_short_C2"/>
    <property type="match status" value="1"/>
</dbReference>
<dbReference type="InterPro" id="IPR036291">
    <property type="entry name" value="NAD(P)-bd_dom_sf"/>
</dbReference>
<proteinExistence type="inferred from homology"/>
<dbReference type="AlphaFoldDB" id="A0A918PN30"/>
<dbReference type="Proteomes" id="UP000648075">
    <property type="component" value="Unassembled WGS sequence"/>
</dbReference>
<comment type="similarity">
    <text evidence="1">Belongs to the short-chain dehydrogenases/reductases (SDR) family.</text>
</comment>
<dbReference type="InterPro" id="IPR002347">
    <property type="entry name" value="SDR_fam"/>
</dbReference>
<organism evidence="3 4">
    <name type="scientific">Novosphingobium colocasiae</name>
    <dbReference type="NCBI Taxonomy" id="1256513"/>
    <lineage>
        <taxon>Bacteria</taxon>
        <taxon>Pseudomonadati</taxon>
        <taxon>Pseudomonadota</taxon>
        <taxon>Alphaproteobacteria</taxon>
        <taxon>Sphingomonadales</taxon>
        <taxon>Sphingomonadaceae</taxon>
        <taxon>Novosphingobium</taxon>
    </lineage>
</organism>
<dbReference type="GO" id="GO:0016491">
    <property type="term" value="F:oxidoreductase activity"/>
    <property type="evidence" value="ECO:0007669"/>
    <property type="project" value="UniProtKB-KW"/>
</dbReference>
<dbReference type="NCBIfam" id="NF005559">
    <property type="entry name" value="PRK07231.1"/>
    <property type="match status" value="1"/>
</dbReference>
<reference evidence="3" key="1">
    <citation type="journal article" date="2014" name="Int. J. Syst. Evol. Microbiol.">
        <title>Complete genome sequence of Corynebacterium casei LMG S-19264T (=DSM 44701T), isolated from a smear-ripened cheese.</title>
        <authorList>
            <consortium name="US DOE Joint Genome Institute (JGI-PGF)"/>
            <person name="Walter F."/>
            <person name="Albersmeier A."/>
            <person name="Kalinowski J."/>
            <person name="Ruckert C."/>
        </authorList>
    </citation>
    <scope>NUCLEOTIDE SEQUENCE</scope>
    <source>
        <strain evidence="3">KCTC 32255</strain>
    </source>
</reference>
<dbReference type="PRINTS" id="PR00081">
    <property type="entry name" value="GDHRDH"/>
</dbReference>
<keyword evidence="4" id="KW-1185">Reference proteome</keyword>
<accession>A0A918PN30</accession>
<dbReference type="PANTHER" id="PTHR24321:SF8">
    <property type="entry name" value="ESTRADIOL 17-BETA-DEHYDROGENASE 8-RELATED"/>
    <property type="match status" value="1"/>
</dbReference>
<reference evidence="3" key="2">
    <citation type="submission" date="2020-09" db="EMBL/GenBank/DDBJ databases">
        <authorList>
            <person name="Sun Q."/>
            <person name="Kim S."/>
        </authorList>
    </citation>
    <scope>NUCLEOTIDE SEQUENCE</scope>
    <source>
        <strain evidence="3">KCTC 32255</strain>
    </source>
</reference>
<dbReference type="Gene3D" id="3.40.50.720">
    <property type="entry name" value="NAD(P)-binding Rossmann-like Domain"/>
    <property type="match status" value="1"/>
</dbReference>
<evidence type="ECO:0000256" key="1">
    <source>
        <dbReference type="ARBA" id="ARBA00006484"/>
    </source>
</evidence>
<evidence type="ECO:0000313" key="3">
    <source>
        <dbReference type="EMBL" id="GGZ15319.1"/>
    </source>
</evidence>
<dbReference type="PROSITE" id="PS51257">
    <property type="entry name" value="PROKAR_LIPOPROTEIN"/>
    <property type="match status" value="1"/>
</dbReference>